<organism evidence="2 3">
    <name type="scientific">Callorhinchus milii</name>
    <name type="common">Ghost shark</name>
    <dbReference type="NCBI Taxonomy" id="7868"/>
    <lineage>
        <taxon>Eukaryota</taxon>
        <taxon>Metazoa</taxon>
        <taxon>Chordata</taxon>
        <taxon>Craniata</taxon>
        <taxon>Vertebrata</taxon>
        <taxon>Chondrichthyes</taxon>
        <taxon>Holocephali</taxon>
        <taxon>Chimaeriformes</taxon>
        <taxon>Callorhinchidae</taxon>
        <taxon>Callorhinchus</taxon>
    </lineage>
</organism>
<sequence>MSLSSSSSAGKGVDSNAVEAYDSGDEWDIGVGNLIIDLDADLEKDQQKMEMSGSKEGSIPVPGAVATLPENIKFVTPVQAPQTKESKSKAKRSKTAKEGSKSVSAASLYSVGESGNGKKDMQGRPGDGANPTGLGSSNTSSKGLEKGPKTVRNGAGSKKEKDGGSGKSKKDKGEGSGQPLPGSEATTAQLGLGSGSKGSPFECTQAISCSEGGAASQVLDLGNAPLDTNTISSLLGIKTEAEETDNDCRPLKKIKTEKVRKGVGVCHSASVG</sequence>
<dbReference type="InterPro" id="IPR040010">
    <property type="entry name" value="ZN608/ZN609"/>
</dbReference>
<evidence type="ECO:0000313" key="3">
    <source>
        <dbReference type="Proteomes" id="UP000314986"/>
    </source>
</evidence>
<dbReference type="GeneTree" id="ENSGT00390000008748"/>
<reference evidence="2" key="5">
    <citation type="submission" date="2025-09" db="UniProtKB">
        <authorList>
            <consortium name="Ensembl"/>
        </authorList>
    </citation>
    <scope>IDENTIFICATION</scope>
</reference>
<feature type="compositionally biased region" description="Polar residues" evidence="1">
    <location>
        <begin position="133"/>
        <end position="142"/>
    </location>
</feature>
<feature type="region of interest" description="Disordered" evidence="1">
    <location>
        <begin position="72"/>
        <end position="198"/>
    </location>
</feature>
<dbReference type="PANTHER" id="PTHR21564:SF2">
    <property type="entry name" value="ZINC FINGER PROTEIN 609"/>
    <property type="match status" value="1"/>
</dbReference>
<feature type="region of interest" description="Disordered" evidence="1">
    <location>
        <begin position="45"/>
        <end position="64"/>
    </location>
</feature>
<dbReference type="Ensembl" id="ENSCMIT00000011277.1">
    <property type="protein sequence ID" value="ENSCMIP00000010999.1"/>
    <property type="gene ID" value="ENSCMIG00000005767.1"/>
</dbReference>
<evidence type="ECO:0000256" key="1">
    <source>
        <dbReference type="SAM" id="MobiDB-lite"/>
    </source>
</evidence>
<accession>A0A4W3HNS6</accession>
<reference evidence="3" key="2">
    <citation type="journal article" date="2007" name="PLoS Biol.">
        <title>Survey sequencing and comparative analysis of the elephant shark (Callorhinchus milii) genome.</title>
        <authorList>
            <person name="Venkatesh B."/>
            <person name="Kirkness E.F."/>
            <person name="Loh Y.H."/>
            <person name="Halpern A.L."/>
            <person name="Lee A.P."/>
            <person name="Johnson J."/>
            <person name="Dandona N."/>
            <person name="Viswanathan L.D."/>
            <person name="Tay A."/>
            <person name="Venter J.C."/>
            <person name="Strausberg R.L."/>
            <person name="Brenner S."/>
        </authorList>
    </citation>
    <scope>NUCLEOTIDE SEQUENCE [LARGE SCALE GENOMIC DNA]</scope>
</reference>
<keyword evidence="3" id="KW-1185">Reference proteome</keyword>
<dbReference type="OMA" id="LWVMTNY"/>
<dbReference type="PANTHER" id="PTHR21564">
    <property type="entry name" value="BRAKELESS PROTEIN"/>
    <property type="match status" value="1"/>
</dbReference>
<dbReference type="AlphaFoldDB" id="A0A4W3HNS6"/>
<dbReference type="Proteomes" id="UP000314986">
    <property type="component" value="Unassembled WGS sequence"/>
</dbReference>
<proteinExistence type="predicted"/>
<dbReference type="GO" id="GO:0005634">
    <property type="term" value="C:nucleus"/>
    <property type="evidence" value="ECO:0007669"/>
    <property type="project" value="TreeGrafter"/>
</dbReference>
<protein>
    <recommendedName>
        <fullName evidence="4">Zinc finger protein 609</fullName>
    </recommendedName>
</protein>
<evidence type="ECO:0008006" key="4">
    <source>
        <dbReference type="Google" id="ProtNLM"/>
    </source>
</evidence>
<evidence type="ECO:0000313" key="2">
    <source>
        <dbReference type="Ensembl" id="ENSCMIP00000010999.1"/>
    </source>
</evidence>
<dbReference type="STRING" id="7868.ENSCMIP00000010999"/>
<reference evidence="2" key="4">
    <citation type="submission" date="2025-08" db="UniProtKB">
        <authorList>
            <consortium name="Ensembl"/>
        </authorList>
    </citation>
    <scope>IDENTIFICATION</scope>
</reference>
<reference evidence="3" key="1">
    <citation type="journal article" date="2006" name="Science">
        <title>Ancient noncoding elements conserved in the human genome.</title>
        <authorList>
            <person name="Venkatesh B."/>
            <person name="Kirkness E.F."/>
            <person name="Loh Y.H."/>
            <person name="Halpern A.L."/>
            <person name="Lee A.P."/>
            <person name="Johnson J."/>
            <person name="Dandona N."/>
            <person name="Viswanathan L.D."/>
            <person name="Tay A."/>
            <person name="Venter J.C."/>
            <person name="Strausberg R.L."/>
            <person name="Brenner S."/>
        </authorList>
    </citation>
    <scope>NUCLEOTIDE SEQUENCE [LARGE SCALE GENOMIC DNA]</scope>
</reference>
<reference evidence="3" key="3">
    <citation type="journal article" date="2014" name="Nature">
        <title>Elephant shark genome provides unique insights into gnathostome evolution.</title>
        <authorList>
            <consortium name="International Elephant Shark Genome Sequencing Consortium"/>
            <person name="Venkatesh B."/>
            <person name="Lee A.P."/>
            <person name="Ravi V."/>
            <person name="Maurya A.K."/>
            <person name="Lian M.M."/>
            <person name="Swann J.B."/>
            <person name="Ohta Y."/>
            <person name="Flajnik M.F."/>
            <person name="Sutoh Y."/>
            <person name="Kasahara M."/>
            <person name="Hoon S."/>
            <person name="Gangu V."/>
            <person name="Roy S.W."/>
            <person name="Irimia M."/>
            <person name="Korzh V."/>
            <person name="Kondrychyn I."/>
            <person name="Lim Z.W."/>
            <person name="Tay B.H."/>
            <person name="Tohari S."/>
            <person name="Kong K.W."/>
            <person name="Ho S."/>
            <person name="Lorente-Galdos B."/>
            <person name="Quilez J."/>
            <person name="Marques-Bonet T."/>
            <person name="Raney B.J."/>
            <person name="Ingham P.W."/>
            <person name="Tay A."/>
            <person name="Hillier L.W."/>
            <person name="Minx P."/>
            <person name="Boehm T."/>
            <person name="Wilson R.K."/>
            <person name="Brenner S."/>
            <person name="Warren W.C."/>
        </authorList>
    </citation>
    <scope>NUCLEOTIDE SEQUENCE [LARGE SCALE GENOMIC DNA]</scope>
</reference>
<dbReference type="GO" id="GO:0006357">
    <property type="term" value="P:regulation of transcription by RNA polymerase II"/>
    <property type="evidence" value="ECO:0007669"/>
    <property type="project" value="TreeGrafter"/>
</dbReference>
<name>A0A4W3HNS6_CALMI</name>
<dbReference type="InParanoid" id="A0A4W3HNS6"/>